<dbReference type="PANTHER" id="PTHR42034">
    <property type="entry name" value="CHROMOSOME 7, WHOLE GENOME SHOTGUN SEQUENCE-RELATED"/>
    <property type="match status" value="1"/>
</dbReference>
<evidence type="ECO:0000313" key="3">
    <source>
        <dbReference type="EMBL" id="KAB8075738.1"/>
    </source>
</evidence>
<dbReference type="AlphaFoldDB" id="A0A5N5X4P8"/>
<proteinExistence type="inferred from homology"/>
<keyword evidence="2 3" id="KW-0808">Transferase</keyword>
<dbReference type="GO" id="GO:0043386">
    <property type="term" value="P:mycotoxin biosynthetic process"/>
    <property type="evidence" value="ECO:0007669"/>
    <property type="project" value="InterPro"/>
</dbReference>
<dbReference type="OrthoDB" id="2548233at2759"/>
<dbReference type="InterPro" id="IPR009992">
    <property type="entry name" value="Tri3/Sat12/Sat16/Mac1"/>
</dbReference>
<dbReference type="Gene3D" id="3.30.559.10">
    <property type="entry name" value="Chloramphenicol acetyltransferase-like domain"/>
    <property type="match status" value="1"/>
</dbReference>
<gene>
    <name evidence="3" type="ORF">BDV29DRAFT_171422</name>
</gene>
<dbReference type="Pfam" id="PF07428">
    <property type="entry name" value="Tri3"/>
    <property type="match status" value="1"/>
</dbReference>
<evidence type="ECO:0000256" key="1">
    <source>
        <dbReference type="ARBA" id="ARBA00006439"/>
    </source>
</evidence>
<dbReference type="Proteomes" id="UP000326565">
    <property type="component" value="Unassembled WGS sequence"/>
</dbReference>
<protein>
    <submittedName>
        <fullName evidence="3">15-O-acetyltransferase Tri3-domain-containing protein</fullName>
    </submittedName>
</protein>
<dbReference type="GO" id="GO:0016407">
    <property type="term" value="F:acetyltransferase activity"/>
    <property type="evidence" value="ECO:0007669"/>
    <property type="project" value="InterPro"/>
</dbReference>
<evidence type="ECO:0000256" key="2">
    <source>
        <dbReference type="ARBA" id="ARBA00022679"/>
    </source>
</evidence>
<dbReference type="InterPro" id="IPR023213">
    <property type="entry name" value="CAT-like_dom_sf"/>
</dbReference>
<organism evidence="3 4">
    <name type="scientific">Aspergillus leporis</name>
    <dbReference type="NCBI Taxonomy" id="41062"/>
    <lineage>
        <taxon>Eukaryota</taxon>
        <taxon>Fungi</taxon>
        <taxon>Dikarya</taxon>
        <taxon>Ascomycota</taxon>
        <taxon>Pezizomycotina</taxon>
        <taxon>Eurotiomycetes</taxon>
        <taxon>Eurotiomycetidae</taxon>
        <taxon>Eurotiales</taxon>
        <taxon>Aspergillaceae</taxon>
        <taxon>Aspergillus</taxon>
        <taxon>Aspergillus subgen. Circumdati</taxon>
    </lineage>
</organism>
<evidence type="ECO:0000313" key="4">
    <source>
        <dbReference type="Proteomes" id="UP000326565"/>
    </source>
</evidence>
<sequence length="517" mass="57346">MGSTGNAIELPPLIPANHRWEVSKDVPNKVERRGVGCEAIVGMKRSNTNGQYDLYLNLTLSTANGPTAATLTPSQLKDKLAAALLKVRFDHPECATTARWDEKVAPIIQYQSPDNQEAALAWAQDSVHIRLTSQSGFQLRNEIEEYRHVHGTGGVPAKAVDIYLLADVMTDTTQLPQGTVFDVLLHMNHLFWDGISARHFTGDLLRALGQYIDAAEPTEYPWGEEISNLSVPVLDALKVDPTAARGEFKAACDQYVSDLYHNYGGRGLAFKKGTGLPRTEFLTFTPSESNALLQAVKSRLGPKYTISHLAQAAVIVALLEANPPTDLDDESVFVTPMPVNGRRWLQDDIGKKYYSICETGAIVRCDNIKSLLVKRDTKKETIIAALTQACQDVKKSFDRALSNPYQQPIGMAVHMLEASFLTQNPMPFDKVASPFFISDGRNEPFIPTEIVSNKGETVLSVDKTFFFLNQFLPYLAIRLESWKDASTLSVCYNDGNYSDEEATTYMKSVAHWMQAFV</sequence>
<dbReference type="PANTHER" id="PTHR42034:SF1">
    <property type="entry name" value="CONDENSATION DOMAIN-CONTAINING PROTEIN"/>
    <property type="match status" value="1"/>
</dbReference>
<name>A0A5N5X4P8_9EURO</name>
<keyword evidence="4" id="KW-1185">Reference proteome</keyword>
<comment type="similarity">
    <text evidence="1">Belongs to the trichothecene O-acetyltransferase family.</text>
</comment>
<dbReference type="Gene3D" id="3.30.559.30">
    <property type="entry name" value="Nonribosomal peptide synthetase, condensation domain"/>
    <property type="match status" value="1"/>
</dbReference>
<accession>A0A5N5X4P8</accession>
<reference evidence="3 4" key="1">
    <citation type="submission" date="2019-04" db="EMBL/GenBank/DDBJ databases">
        <title>Friends and foes A comparative genomics study of 23 Aspergillus species from section Flavi.</title>
        <authorList>
            <consortium name="DOE Joint Genome Institute"/>
            <person name="Kjaerbolling I."/>
            <person name="Vesth T."/>
            <person name="Frisvad J.C."/>
            <person name="Nybo J.L."/>
            <person name="Theobald S."/>
            <person name="Kildgaard S."/>
            <person name="Isbrandt T."/>
            <person name="Kuo A."/>
            <person name="Sato A."/>
            <person name="Lyhne E.K."/>
            <person name="Kogle M.E."/>
            <person name="Wiebenga A."/>
            <person name="Kun R.S."/>
            <person name="Lubbers R.J."/>
            <person name="Makela M.R."/>
            <person name="Barry K."/>
            <person name="Chovatia M."/>
            <person name="Clum A."/>
            <person name="Daum C."/>
            <person name="Haridas S."/>
            <person name="He G."/>
            <person name="LaButti K."/>
            <person name="Lipzen A."/>
            <person name="Mondo S."/>
            <person name="Riley R."/>
            <person name="Salamov A."/>
            <person name="Simmons B.A."/>
            <person name="Magnuson J.K."/>
            <person name="Henrissat B."/>
            <person name="Mortensen U.H."/>
            <person name="Larsen T.O."/>
            <person name="Devries R.P."/>
            <person name="Grigoriev I.V."/>
            <person name="Machida M."/>
            <person name="Baker S.E."/>
            <person name="Andersen M.R."/>
        </authorList>
    </citation>
    <scope>NUCLEOTIDE SEQUENCE [LARGE SCALE GENOMIC DNA]</scope>
    <source>
        <strain evidence="3 4">CBS 151.66</strain>
    </source>
</reference>
<dbReference type="EMBL" id="ML732190">
    <property type="protein sequence ID" value="KAB8075738.1"/>
    <property type="molecule type" value="Genomic_DNA"/>
</dbReference>